<protein>
    <submittedName>
        <fullName evidence="1">Uncharacterized protein</fullName>
    </submittedName>
</protein>
<proteinExistence type="predicted"/>
<sequence>MFTDPQSVTVNAVAISLPRVSTGADSATYRSADGLTTMSVRHLYGKRYRRSIQLSQTSTVADPLIPANSQVVRQNVTVTFDVPPVGLTTTVQKQLADGLLAYLSASTGAQVTKILGGES</sequence>
<dbReference type="EMBL" id="MN034497">
    <property type="protein sequence ID" value="QDH88957.1"/>
    <property type="molecule type" value="Genomic_RNA"/>
</dbReference>
<reference evidence="1" key="1">
    <citation type="submission" date="2019-05" db="EMBL/GenBank/DDBJ databases">
        <title>Metatranscriptomic reconstruction reveals RNA viruses with the potential to shape carbon cycling in soil.</title>
        <authorList>
            <person name="Starr E.P."/>
            <person name="Nuccio E."/>
            <person name="Pett-Ridge J."/>
            <person name="Banfield J.F."/>
            <person name="Firestone M.K."/>
        </authorList>
    </citation>
    <scope>NUCLEOTIDE SEQUENCE</scope>
    <source>
        <strain evidence="1">H2_Bulk_36_scaffold_138</strain>
    </source>
</reference>
<organism evidence="1">
    <name type="scientific">Leviviridae sp</name>
    <dbReference type="NCBI Taxonomy" id="2027243"/>
    <lineage>
        <taxon>Viruses</taxon>
        <taxon>Riboviria</taxon>
        <taxon>Orthornavirae</taxon>
        <taxon>Lenarviricota</taxon>
        <taxon>Leviviricetes</taxon>
        <taxon>Norzivirales</taxon>
        <taxon>Fiersviridae</taxon>
    </lineage>
</organism>
<evidence type="ECO:0000313" key="1">
    <source>
        <dbReference type="EMBL" id="QDH88957.1"/>
    </source>
</evidence>
<accession>A0A514D5U6</accession>
<gene>
    <name evidence="1" type="ORF">H2Bulk36138_000002</name>
</gene>
<name>A0A514D5U6_9VIRU</name>